<dbReference type="Pfam" id="PF00486">
    <property type="entry name" value="Trans_reg_C"/>
    <property type="match status" value="1"/>
</dbReference>
<dbReference type="EMBL" id="MT364382">
    <property type="protein sequence ID" value="QKE31177.1"/>
    <property type="molecule type" value="Genomic_DNA"/>
</dbReference>
<evidence type="ECO:0000259" key="3">
    <source>
        <dbReference type="PROSITE" id="PS51755"/>
    </source>
</evidence>
<dbReference type="InterPro" id="IPR016032">
    <property type="entry name" value="Sig_transdc_resp-reg_C-effctor"/>
</dbReference>
<dbReference type="GO" id="GO:0000160">
    <property type="term" value="P:phosphorelay signal transduction system"/>
    <property type="evidence" value="ECO:0007669"/>
    <property type="project" value="InterPro"/>
</dbReference>
<proteinExistence type="predicted"/>
<dbReference type="Gene3D" id="1.10.10.10">
    <property type="entry name" value="Winged helix-like DNA-binding domain superfamily/Winged helix DNA-binding domain"/>
    <property type="match status" value="1"/>
</dbReference>
<dbReference type="PROSITE" id="PS51755">
    <property type="entry name" value="OMPR_PHOB"/>
    <property type="match status" value="1"/>
</dbReference>
<geneLocation type="plastid" evidence="4"/>
<evidence type="ECO:0000256" key="2">
    <source>
        <dbReference type="PROSITE-ProRule" id="PRU01091"/>
    </source>
</evidence>
<feature type="domain" description="OmpR/PhoB-type" evidence="3">
    <location>
        <begin position="125"/>
        <end position="226"/>
    </location>
</feature>
<dbReference type="InterPro" id="IPR001867">
    <property type="entry name" value="OmpR/PhoB-type_DNA-bd"/>
</dbReference>
<gene>
    <name evidence="4" type="primary">ompR</name>
</gene>
<dbReference type="InterPro" id="IPR036388">
    <property type="entry name" value="WH-like_DNA-bd_sf"/>
</dbReference>
<reference evidence="4" key="1">
    <citation type="submission" date="2020-04" db="EMBL/GenBank/DDBJ databases">
        <authorList>
            <person name="Hulatt C.J."/>
            <person name="Posewitz M.C."/>
        </authorList>
    </citation>
    <scope>NUCLEOTIDE SEQUENCE</scope>
    <source>
        <strain evidence="4">NIVA-4/92</strain>
    </source>
</reference>
<keyword evidence="4" id="KW-0934">Plastid</keyword>
<evidence type="ECO:0000256" key="1">
    <source>
        <dbReference type="ARBA" id="ARBA00023125"/>
    </source>
</evidence>
<dbReference type="SUPFAM" id="SSF46894">
    <property type="entry name" value="C-terminal effector domain of the bipartite response regulators"/>
    <property type="match status" value="1"/>
</dbReference>
<keyword evidence="1 2" id="KW-0238">DNA-binding</keyword>
<name>A0A7D3QBV7_9EUKA</name>
<feature type="DNA-binding region" description="OmpR/PhoB-type" evidence="2">
    <location>
        <begin position="125"/>
        <end position="226"/>
    </location>
</feature>
<dbReference type="GO" id="GO:0003677">
    <property type="term" value="F:DNA binding"/>
    <property type="evidence" value="ECO:0007669"/>
    <property type="project" value="UniProtKB-UniRule"/>
</dbReference>
<dbReference type="GeneID" id="55752539"/>
<dbReference type="RefSeq" id="YP_009863846.1">
    <property type="nucleotide sequence ID" value="NC_049013.1"/>
</dbReference>
<dbReference type="GO" id="GO:0006355">
    <property type="term" value="P:regulation of DNA-templated transcription"/>
    <property type="evidence" value="ECO:0007669"/>
    <property type="project" value="InterPro"/>
</dbReference>
<dbReference type="SUPFAM" id="SSF52172">
    <property type="entry name" value="CheY-like"/>
    <property type="match status" value="1"/>
</dbReference>
<dbReference type="InterPro" id="IPR011006">
    <property type="entry name" value="CheY-like_superfamily"/>
</dbReference>
<sequence>MLESNIFVFSLNLKLSKLITNRLRYFGCKVYNFKTFKGFWSNFFRFCPDLILVDDSFISKHVFALFKDLKQISNVPIIYLTQNNLNVYQSYFFDVKDILIKPFSIKSFDFKVTSILNKNSTYLLSSNFRIESLLSFNLKKRQLTLNKSLIPLTKTEFKILSFILTDNNQKHTKSIFLKTIWGYDDFWSLKSNILEMHFSKIKKKLKVFFPRQTFLRKIKNNFLFYF</sequence>
<dbReference type="AlphaFoldDB" id="A0A7D3QBV7"/>
<evidence type="ECO:0000313" key="4">
    <source>
        <dbReference type="EMBL" id="QKE31177.1"/>
    </source>
</evidence>
<organism evidence="4">
    <name type="scientific">Pavlova sp. NIVA-4/92</name>
    <dbReference type="NCBI Taxonomy" id="2686093"/>
    <lineage>
        <taxon>Eukaryota</taxon>
        <taxon>Haptista</taxon>
        <taxon>Haptophyta</taxon>
        <taxon>Pavlovophyceae</taxon>
        <taxon>Pavlovales</taxon>
        <taxon>Pavlovaceae</taxon>
        <taxon>Pavlova</taxon>
    </lineage>
</organism>
<protein>
    <submittedName>
        <fullName evidence="4">Putative transcriptional regulator OmpR</fullName>
    </submittedName>
</protein>
<dbReference type="Gene3D" id="3.40.50.2300">
    <property type="match status" value="1"/>
</dbReference>
<accession>A0A7D3QBV7</accession>